<evidence type="ECO:0000256" key="2">
    <source>
        <dbReference type="SAM" id="Phobius"/>
    </source>
</evidence>
<gene>
    <name evidence="4" type="ORF">EJK80_00250</name>
</gene>
<dbReference type="Proteomes" id="UP000318080">
    <property type="component" value="Unassembled WGS sequence"/>
</dbReference>
<feature type="signal peptide" evidence="3">
    <location>
        <begin position="1"/>
        <end position="26"/>
    </location>
</feature>
<sequence>MRIRNAAIAGATALAVAFGGTTVASAEDTAAPKQEQSSTANGSSTSDNKGESTPDEKDAAKGASLSSKINTGLKLEGDKEADGQKIFGSSKDLSEQPKWAKVLYGTTIATAIATLIGMVVGPLANFVQFGPFSR</sequence>
<protein>
    <recommendedName>
        <fullName evidence="6">Or membrane protein</fullName>
    </recommendedName>
</protein>
<dbReference type="RefSeq" id="WP_066486773.1">
    <property type="nucleotide sequence ID" value="NZ_JADPQA010000003.1"/>
</dbReference>
<comment type="caution">
    <text evidence="4">The sequence shown here is derived from an EMBL/GenBank/DDBJ whole genome shotgun (WGS) entry which is preliminary data.</text>
</comment>
<feature type="transmembrane region" description="Helical" evidence="2">
    <location>
        <begin position="102"/>
        <end position="127"/>
    </location>
</feature>
<feature type="compositionally biased region" description="Polar residues" evidence="1">
    <location>
        <begin position="34"/>
        <end position="47"/>
    </location>
</feature>
<keyword evidence="2" id="KW-1133">Transmembrane helix</keyword>
<evidence type="ECO:0000313" key="5">
    <source>
        <dbReference type="Proteomes" id="UP000318080"/>
    </source>
</evidence>
<dbReference type="AlphaFoldDB" id="A0A540R9Z4"/>
<keyword evidence="5" id="KW-1185">Reference proteome</keyword>
<evidence type="ECO:0008006" key="6">
    <source>
        <dbReference type="Google" id="ProtNLM"/>
    </source>
</evidence>
<evidence type="ECO:0000313" key="4">
    <source>
        <dbReference type="EMBL" id="TQE44562.1"/>
    </source>
</evidence>
<accession>A0A540R9Z4</accession>
<reference evidence="4 5" key="1">
    <citation type="submission" date="2019-06" db="EMBL/GenBank/DDBJ databases">
        <title>Draft genome of C. phoceense Strain 272.</title>
        <authorList>
            <person name="Pacheco L.G.C."/>
            <person name="Barberis C.M."/>
            <person name="Almuzara M.N."/>
            <person name="Traglia G.M."/>
            <person name="Santos C.S."/>
            <person name="Rocha D.J.P.G."/>
            <person name="Aguiar E.R.G.R."/>
            <person name="Vay C.A."/>
        </authorList>
    </citation>
    <scope>NUCLEOTIDE SEQUENCE [LARGE SCALE GENOMIC DNA]</scope>
    <source>
        <strain evidence="4 5">272</strain>
    </source>
</reference>
<evidence type="ECO:0000256" key="1">
    <source>
        <dbReference type="SAM" id="MobiDB-lite"/>
    </source>
</evidence>
<dbReference type="GeneID" id="79853304"/>
<keyword evidence="2" id="KW-0812">Transmembrane</keyword>
<dbReference type="STRING" id="1686286.GCA_900092335_02134"/>
<feature type="chain" id="PRO_5021729732" description="Or membrane protein" evidence="3">
    <location>
        <begin position="27"/>
        <end position="134"/>
    </location>
</feature>
<name>A0A540R9Z4_9CORY</name>
<evidence type="ECO:0000256" key="3">
    <source>
        <dbReference type="SAM" id="SignalP"/>
    </source>
</evidence>
<keyword evidence="2" id="KW-0472">Membrane</keyword>
<feature type="region of interest" description="Disordered" evidence="1">
    <location>
        <begin position="24"/>
        <end position="94"/>
    </location>
</feature>
<organism evidence="4 5">
    <name type="scientific">Corynebacterium phoceense</name>
    <dbReference type="NCBI Taxonomy" id="1686286"/>
    <lineage>
        <taxon>Bacteria</taxon>
        <taxon>Bacillati</taxon>
        <taxon>Actinomycetota</taxon>
        <taxon>Actinomycetes</taxon>
        <taxon>Mycobacteriales</taxon>
        <taxon>Corynebacteriaceae</taxon>
        <taxon>Corynebacterium</taxon>
    </lineage>
</organism>
<keyword evidence="3" id="KW-0732">Signal</keyword>
<dbReference type="EMBL" id="VHIR01000001">
    <property type="protein sequence ID" value="TQE44562.1"/>
    <property type="molecule type" value="Genomic_DNA"/>
</dbReference>
<proteinExistence type="predicted"/>
<feature type="compositionally biased region" description="Basic and acidic residues" evidence="1">
    <location>
        <begin position="48"/>
        <end position="60"/>
    </location>
</feature>